<dbReference type="RefSeq" id="WP_166051759.1">
    <property type="nucleotide sequence ID" value="NZ_JAAMPJ010000009.1"/>
</dbReference>
<protein>
    <submittedName>
        <fullName evidence="3">Helix-turn-helix domain-containing protein</fullName>
    </submittedName>
</protein>
<feature type="region of interest" description="Disordered" evidence="1">
    <location>
        <begin position="1"/>
        <end position="22"/>
    </location>
</feature>
<evidence type="ECO:0000313" key="4">
    <source>
        <dbReference type="Proteomes" id="UP000481360"/>
    </source>
</evidence>
<keyword evidence="4" id="KW-1185">Reference proteome</keyword>
<feature type="domain" description="HTH cro/C1-type" evidence="2">
    <location>
        <begin position="36"/>
        <end position="83"/>
    </location>
</feature>
<dbReference type="InterPro" id="IPR001387">
    <property type="entry name" value="Cro/C1-type_HTH"/>
</dbReference>
<reference evidence="3 4" key="1">
    <citation type="submission" date="2020-03" db="EMBL/GenBank/DDBJ databases">
        <title>Isolation and identification of active actinomycetes.</title>
        <authorList>
            <person name="Sun X."/>
        </authorList>
    </citation>
    <scope>NUCLEOTIDE SEQUENCE [LARGE SCALE GENOMIC DNA]</scope>
    <source>
        <strain evidence="3 4">NEAU-D13</strain>
    </source>
</reference>
<dbReference type="SUPFAM" id="SSF47413">
    <property type="entry name" value="lambda repressor-like DNA-binding domains"/>
    <property type="match status" value="1"/>
</dbReference>
<dbReference type="PROSITE" id="PS50943">
    <property type="entry name" value="HTH_CROC1"/>
    <property type="match status" value="1"/>
</dbReference>
<sequence length="150" mass="16485">MRGDATPRARPDSAPRRGEVVGAEREHLRGGFGRLVRRERVAVGLLQVDLAELIATDRTAISRLEAGRVRPTSSMCRRLSRALRTGCGEREVLALEVALHEAAGASLRGVTDRTRRRRDRLDAVALAAARSSGGDPYTNHLLNLLEQQRD</sequence>
<dbReference type="Proteomes" id="UP000481360">
    <property type="component" value="Unassembled WGS sequence"/>
</dbReference>
<organism evidence="3 4">
    <name type="scientific">Lentzea alba</name>
    <dbReference type="NCBI Taxonomy" id="2714351"/>
    <lineage>
        <taxon>Bacteria</taxon>
        <taxon>Bacillati</taxon>
        <taxon>Actinomycetota</taxon>
        <taxon>Actinomycetes</taxon>
        <taxon>Pseudonocardiales</taxon>
        <taxon>Pseudonocardiaceae</taxon>
        <taxon>Lentzea</taxon>
    </lineage>
</organism>
<dbReference type="Gene3D" id="1.10.260.40">
    <property type="entry name" value="lambda repressor-like DNA-binding domains"/>
    <property type="match status" value="1"/>
</dbReference>
<dbReference type="CDD" id="cd00093">
    <property type="entry name" value="HTH_XRE"/>
    <property type="match status" value="1"/>
</dbReference>
<dbReference type="AlphaFoldDB" id="A0A7C9RW01"/>
<dbReference type="InterPro" id="IPR010982">
    <property type="entry name" value="Lambda_DNA-bd_dom_sf"/>
</dbReference>
<dbReference type="SMART" id="SM00530">
    <property type="entry name" value="HTH_XRE"/>
    <property type="match status" value="1"/>
</dbReference>
<comment type="caution">
    <text evidence="3">The sequence shown here is derived from an EMBL/GenBank/DDBJ whole genome shotgun (WGS) entry which is preliminary data.</text>
</comment>
<evidence type="ECO:0000256" key="1">
    <source>
        <dbReference type="SAM" id="MobiDB-lite"/>
    </source>
</evidence>
<name>A0A7C9RW01_9PSEU</name>
<accession>A0A7C9RW01</accession>
<evidence type="ECO:0000259" key="2">
    <source>
        <dbReference type="PROSITE" id="PS50943"/>
    </source>
</evidence>
<dbReference type="Pfam" id="PF01381">
    <property type="entry name" value="HTH_3"/>
    <property type="match status" value="1"/>
</dbReference>
<proteinExistence type="predicted"/>
<dbReference type="EMBL" id="JAAMPJ010000009">
    <property type="protein sequence ID" value="NGY63426.1"/>
    <property type="molecule type" value="Genomic_DNA"/>
</dbReference>
<dbReference type="GO" id="GO:0003677">
    <property type="term" value="F:DNA binding"/>
    <property type="evidence" value="ECO:0007669"/>
    <property type="project" value="InterPro"/>
</dbReference>
<evidence type="ECO:0000313" key="3">
    <source>
        <dbReference type="EMBL" id="NGY63426.1"/>
    </source>
</evidence>
<gene>
    <name evidence="3" type="ORF">G7043_31335</name>
</gene>